<organism evidence="1 2">
    <name type="scientific">Desulforamulus aquiferis</name>
    <dbReference type="NCBI Taxonomy" id="1397668"/>
    <lineage>
        <taxon>Bacteria</taxon>
        <taxon>Bacillati</taxon>
        <taxon>Bacillota</taxon>
        <taxon>Clostridia</taxon>
        <taxon>Eubacteriales</taxon>
        <taxon>Peptococcaceae</taxon>
        <taxon>Desulforamulus</taxon>
    </lineage>
</organism>
<reference evidence="1" key="2">
    <citation type="submission" date="2023-03" db="EMBL/GenBank/DDBJ databases">
        <authorList>
            <person name="Zhang Z."/>
        </authorList>
    </citation>
    <scope>NUCLEOTIDE SEQUENCE</scope>
    <source>
        <strain evidence="1">DSA</strain>
    </source>
</reference>
<dbReference type="SUPFAM" id="SSF63825">
    <property type="entry name" value="YWTD domain"/>
    <property type="match status" value="1"/>
</dbReference>
<protein>
    <recommendedName>
        <fullName evidence="3">DUF5050 domain-containing protein</fullName>
    </recommendedName>
</protein>
<evidence type="ECO:0000313" key="2">
    <source>
        <dbReference type="Proteomes" id="UP001172911"/>
    </source>
</evidence>
<keyword evidence="2" id="KW-1185">Reference proteome</keyword>
<dbReference type="RefSeq" id="WP_304540605.1">
    <property type="nucleotide sequence ID" value="NZ_JARPTC010000002.1"/>
</dbReference>
<dbReference type="AlphaFoldDB" id="A0AAW7Z7U4"/>
<evidence type="ECO:0000313" key="1">
    <source>
        <dbReference type="EMBL" id="MDO7785912.1"/>
    </source>
</evidence>
<gene>
    <name evidence="1" type="ORF">P6N53_01550</name>
</gene>
<reference evidence="1" key="1">
    <citation type="journal article" date="2023" name="J. Hazard. Mater.">
        <title>Anaerobic biodegradation of pyrene and benzo[a]pyrene by a new sulfate-reducing Desulforamulus aquiferis strain DSA.</title>
        <authorList>
            <person name="Zhang Z."/>
            <person name="Sun J."/>
            <person name="Gong X."/>
            <person name="Wang C."/>
            <person name="Wang H."/>
        </authorList>
    </citation>
    <scope>NUCLEOTIDE SEQUENCE</scope>
    <source>
        <strain evidence="1">DSA</strain>
    </source>
</reference>
<dbReference type="Proteomes" id="UP001172911">
    <property type="component" value="Unassembled WGS sequence"/>
</dbReference>
<comment type="caution">
    <text evidence="1">The sequence shown here is derived from an EMBL/GenBank/DDBJ whole genome shotgun (WGS) entry which is preliminary data.</text>
</comment>
<name>A0AAW7Z7U4_9FIRM</name>
<accession>A0AAW7Z7U4</accession>
<dbReference type="EMBL" id="JARPTC010000002">
    <property type="protein sequence ID" value="MDO7785912.1"/>
    <property type="molecule type" value="Genomic_DNA"/>
</dbReference>
<proteinExistence type="predicted"/>
<evidence type="ECO:0008006" key="3">
    <source>
        <dbReference type="Google" id="ProtNLM"/>
    </source>
</evidence>
<sequence length="524" mass="59543">MKRKIVLVLIISALLMLVIPVGAFASSKAVKISLPGFNVTLNGVQVDNKYRQYPLIIYKDITYFPMTYYDCRFLGIETKWDRVDGLEIDKTGISGAYRPYQGKVRNGYTYTANIPEFNVKVNGKAINNSEEEYPLLVFRDVTYFPMTWRFGVEEFGWDYKFDSTNGLVIQSANGMLDQGSLPGYKDGPFINAGQYYYYGGSEGEIYQTSVNNLKNPRKVYQLPMWSYGDSYVYYDLIKKDGVAWLSYHQGGAVMGSDYYIKLKDDGTWEEVEVGYLTFRVFGDITVRLDQRGPPGSNNLMVKYPGQEYVRVGSPDYLYGWDYEHGRSSEGGRASGDIYLTGDIIYVLGVNREKDTDASKIYRVNIHTGETICVSNLRANSFKMDDDNIYLISEGKLYKQTIDGVNERQLEVTGPVSLNFDIQVMDGNVYYVNREDNELYQAVTGQSLNPGGKVTGLKLEDGYLISTFEEDNNNHYRIIVFDKSGKEVFKSSDIAKINTISIENNKLVYVESTSKNMYSKELINS</sequence>